<evidence type="ECO:0000313" key="6">
    <source>
        <dbReference type="Proteomes" id="UP000285084"/>
    </source>
</evidence>
<feature type="domain" description="Major facilitator superfamily (MFS) profile" evidence="4">
    <location>
        <begin position="55"/>
        <end position="96"/>
    </location>
</feature>
<dbReference type="EMBL" id="MRCX01000177">
    <property type="protein sequence ID" value="RKK68738.1"/>
    <property type="molecule type" value="Genomic_DNA"/>
</dbReference>
<keyword evidence="3" id="KW-1133">Transmembrane helix</keyword>
<comment type="subcellular location">
    <subcellularLocation>
        <location evidence="1">Membrane</location>
        <topology evidence="1">Multi-pass membrane protein</topology>
    </subcellularLocation>
</comment>
<organism evidence="5 6">
    <name type="scientific">Fusarium oxysporum</name>
    <name type="common">Fusarium vascular wilt</name>
    <dbReference type="NCBI Taxonomy" id="5507"/>
    <lineage>
        <taxon>Eukaryota</taxon>
        <taxon>Fungi</taxon>
        <taxon>Dikarya</taxon>
        <taxon>Ascomycota</taxon>
        <taxon>Pezizomycotina</taxon>
        <taxon>Sordariomycetes</taxon>
        <taxon>Hypocreomycetidae</taxon>
        <taxon>Hypocreales</taxon>
        <taxon>Nectriaceae</taxon>
        <taxon>Fusarium</taxon>
        <taxon>Fusarium oxysporum species complex</taxon>
    </lineage>
</organism>
<protein>
    <recommendedName>
        <fullName evidence="4">Major facilitator superfamily (MFS) profile domain-containing protein</fullName>
    </recommendedName>
</protein>
<dbReference type="SUPFAM" id="SSF103473">
    <property type="entry name" value="MFS general substrate transporter"/>
    <property type="match status" value="1"/>
</dbReference>
<dbReference type="AlphaFoldDB" id="A0A420ML77"/>
<keyword evidence="3" id="KW-0812">Transmembrane</keyword>
<dbReference type="InterPro" id="IPR036259">
    <property type="entry name" value="MFS_trans_sf"/>
</dbReference>
<feature type="compositionally biased region" description="Polar residues" evidence="2">
    <location>
        <begin position="20"/>
        <end position="29"/>
    </location>
</feature>
<feature type="transmembrane region" description="Helical" evidence="3">
    <location>
        <begin position="56"/>
        <end position="77"/>
    </location>
</feature>
<evidence type="ECO:0000256" key="1">
    <source>
        <dbReference type="ARBA" id="ARBA00004141"/>
    </source>
</evidence>
<evidence type="ECO:0000313" key="5">
    <source>
        <dbReference type="EMBL" id="RKK68738.1"/>
    </source>
</evidence>
<dbReference type="GO" id="GO:0022857">
    <property type="term" value="F:transmembrane transporter activity"/>
    <property type="evidence" value="ECO:0007669"/>
    <property type="project" value="InterPro"/>
</dbReference>
<dbReference type="VEuPathDB" id="FungiDB:FOC1_g10004815"/>
<sequence length="96" mass="10385">MGSEVLTERPLANPAAIELNENTQQSRPTSALEIEEPRDDEENIVYPTGPKLWSTMASMAIACFLSGLDLTIVAVAVPSITDEFQTIADIGWYSAA</sequence>
<comment type="caution">
    <text evidence="5">The sequence shown here is derived from an EMBL/GenBank/DDBJ whole genome shotgun (WGS) entry which is preliminary data.</text>
</comment>
<dbReference type="InterPro" id="IPR020846">
    <property type="entry name" value="MFS_dom"/>
</dbReference>
<dbReference type="GO" id="GO:0016020">
    <property type="term" value="C:membrane"/>
    <property type="evidence" value="ECO:0007669"/>
    <property type="project" value="UniProtKB-SubCell"/>
</dbReference>
<reference evidence="5 6" key="1">
    <citation type="journal article" date="2018" name="Sci. Rep.">
        <title>Characterisation of pathogen-specific regions and novel effector candidates in Fusarium oxysporum f. sp. cepae.</title>
        <authorList>
            <person name="Armitage A.D."/>
            <person name="Taylor A."/>
            <person name="Sobczyk M.K."/>
            <person name="Baxter L."/>
            <person name="Greenfield B.P."/>
            <person name="Bates H.J."/>
            <person name="Wilson F."/>
            <person name="Jackson A.C."/>
            <person name="Ott S."/>
            <person name="Harrison R.J."/>
            <person name="Clarkson J.P."/>
        </authorList>
    </citation>
    <scope>NUCLEOTIDE SEQUENCE [LARGE SCALE GENOMIC DNA]</scope>
    <source>
        <strain evidence="5 6">Fo_A13</strain>
    </source>
</reference>
<dbReference type="PROSITE" id="PS50850">
    <property type="entry name" value="MFS"/>
    <property type="match status" value="1"/>
</dbReference>
<evidence type="ECO:0000256" key="2">
    <source>
        <dbReference type="SAM" id="MobiDB-lite"/>
    </source>
</evidence>
<feature type="region of interest" description="Disordered" evidence="2">
    <location>
        <begin position="1"/>
        <end position="43"/>
    </location>
</feature>
<evidence type="ECO:0000259" key="4">
    <source>
        <dbReference type="PROSITE" id="PS50850"/>
    </source>
</evidence>
<evidence type="ECO:0000256" key="3">
    <source>
        <dbReference type="SAM" id="Phobius"/>
    </source>
</evidence>
<name>A0A420ML77_FUSOX</name>
<proteinExistence type="predicted"/>
<accession>A0A420ML77</accession>
<feature type="compositionally biased region" description="Acidic residues" evidence="2">
    <location>
        <begin position="33"/>
        <end position="43"/>
    </location>
</feature>
<keyword evidence="3" id="KW-0472">Membrane</keyword>
<dbReference type="Proteomes" id="UP000285084">
    <property type="component" value="Unassembled WGS sequence"/>
</dbReference>
<gene>
    <name evidence="5" type="ORF">BFJ69_g13373</name>
</gene>